<dbReference type="SUPFAM" id="SSF161098">
    <property type="entry name" value="MetI-like"/>
    <property type="match status" value="1"/>
</dbReference>
<dbReference type="OrthoDB" id="9773221at2"/>
<evidence type="ECO:0000313" key="9">
    <source>
        <dbReference type="EMBL" id="SHJ70601.1"/>
    </source>
</evidence>
<dbReference type="InterPro" id="IPR035906">
    <property type="entry name" value="MetI-like_sf"/>
</dbReference>
<dbReference type="Pfam" id="PF00528">
    <property type="entry name" value="BPD_transp_1"/>
    <property type="match status" value="1"/>
</dbReference>
<keyword evidence="2 7" id="KW-0813">Transport</keyword>
<dbReference type="GO" id="GO:0055085">
    <property type="term" value="P:transmembrane transport"/>
    <property type="evidence" value="ECO:0007669"/>
    <property type="project" value="InterPro"/>
</dbReference>
<protein>
    <submittedName>
        <fullName evidence="9">Peptide/nickel transport system permease protein</fullName>
    </submittedName>
</protein>
<comment type="similarity">
    <text evidence="7">Belongs to the binding-protein-dependent transport system permease family.</text>
</comment>
<evidence type="ECO:0000256" key="5">
    <source>
        <dbReference type="ARBA" id="ARBA00022989"/>
    </source>
</evidence>
<name>A0A1M6LHB9_9CLOT</name>
<dbReference type="Gene3D" id="1.10.3720.10">
    <property type="entry name" value="MetI-like"/>
    <property type="match status" value="1"/>
</dbReference>
<reference evidence="9 10" key="1">
    <citation type="submission" date="2016-11" db="EMBL/GenBank/DDBJ databases">
        <authorList>
            <person name="Jaros S."/>
            <person name="Januszkiewicz K."/>
            <person name="Wedrychowicz H."/>
        </authorList>
    </citation>
    <scope>NUCLEOTIDE SEQUENCE [LARGE SCALE GENOMIC DNA]</scope>
    <source>
        <strain evidence="9 10">DSM 21758</strain>
    </source>
</reference>
<proteinExistence type="inferred from homology"/>
<keyword evidence="10" id="KW-1185">Reference proteome</keyword>
<feature type="transmembrane region" description="Helical" evidence="7">
    <location>
        <begin position="286"/>
        <end position="314"/>
    </location>
</feature>
<evidence type="ECO:0000256" key="1">
    <source>
        <dbReference type="ARBA" id="ARBA00004651"/>
    </source>
</evidence>
<feature type="transmembrane region" description="Helical" evidence="7">
    <location>
        <begin position="132"/>
        <end position="156"/>
    </location>
</feature>
<dbReference type="STRING" id="1121302.SAMN02745163_02382"/>
<dbReference type="Pfam" id="PF19300">
    <property type="entry name" value="BPD_transp_1_N"/>
    <property type="match status" value="1"/>
</dbReference>
<comment type="subcellular location">
    <subcellularLocation>
        <location evidence="1 7">Cell membrane</location>
        <topology evidence="1 7">Multi-pass membrane protein</topology>
    </subcellularLocation>
</comment>
<keyword evidence="3" id="KW-1003">Cell membrane</keyword>
<dbReference type="CDD" id="cd06261">
    <property type="entry name" value="TM_PBP2"/>
    <property type="match status" value="1"/>
</dbReference>
<dbReference type="Proteomes" id="UP000184310">
    <property type="component" value="Unassembled WGS sequence"/>
</dbReference>
<dbReference type="EMBL" id="FQZB01000010">
    <property type="protein sequence ID" value="SHJ70601.1"/>
    <property type="molecule type" value="Genomic_DNA"/>
</dbReference>
<organism evidence="9 10">
    <name type="scientific">Clostridium cavendishii DSM 21758</name>
    <dbReference type="NCBI Taxonomy" id="1121302"/>
    <lineage>
        <taxon>Bacteria</taxon>
        <taxon>Bacillati</taxon>
        <taxon>Bacillota</taxon>
        <taxon>Clostridia</taxon>
        <taxon>Eubacteriales</taxon>
        <taxon>Clostridiaceae</taxon>
        <taxon>Clostridium</taxon>
    </lineage>
</organism>
<accession>A0A1M6LHB9</accession>
<feature type="transmembrane region" description="Helical" evidence="7">
    <location>
        <begin position="12"/>
        <end position="30"/>
    </location>
</feature>
<dbReference type="RefSeq" id="WP_072987663.1">
    <property type="nucleotide sequence ID" value="NZ_FQZB01000010.1"/>
</dbReference>
<keyword evidence="6 7" id="KW-0472">Membrane</keyword>
<evidence type="ECO:0000256" key="3">
    <source>
        <dbReference type="ARBA" id="ARBA00022475"/>
    </source>
</evidence>
<feature type="domain" description="ABC transmembrane type-1" evidence="8">
    <location>
        <begin position="96"/>
        <end position="307"/>
    </location>
</feature>
<dbReference type="PROSITE" id="PS50928">
    <property type="entry name" value="ABC_TM1"/>
    <property type="match status" value="1"/>
</dbReference>
<dbReference type="AlphaFoldDB" id="A0A1M6LHB9"/>
<evidence type="ECO:0000256" key="6">
    <source>
        <dbReference type="ARBA" id="ARBA00023136"/>
    </source>
</evidence>
<dbReference type="PANTHER" id="PTHR30465">
    <property type="entry name" value="INNER MEMBRANE ABC TRANSPORTER"/>
    <property type="match status" value="1"/>
</dbReference>
<feature type="transmembrane region" description="Helical" evidence="7">
    <location>
        <begin position="188"/>
        <end position="206"/>
    </location>
</feature>
<evidence type="ECO:0000313" key="10">
    <source>
        <dbReference type="Proteomes" id="UP000184310"/>
    </source>
</evidence>
<dbReference type="GO" id="GO:0005886">
    <property type="term" value="C:plasma membrane"/>
    <property type="evidence" value="ECO:0007669"/>
    <property type="project" value="UniProtKB-SubCell"/>
</dbReference>
<feature type="transmembrane region" description="Helical" evidence="7">
    <location>
        <begin position="238"/>
        <end position="258"/>
    </location>
</feature>
<evidence type="ECO:0000259" key="8">
    <source>
        <dbReference type="PROSITE" id="PS50928"/>
    </source>
</evidence>
<dbReference type="PANTHER" id="PTHR30465:SF0">
    <property type="entry name" value="OLIGOPEPTIDE TRANSPORT SYSTEM PERMEASE PROTEIN APPB"/>
    <property type="match status" value="1"/>
</dbReference>
<sequence length="321" mass="35915">MKQYIIRRVLQIIPTLIGISLFIFIIFALAPGDALSANMDPHMSAERKQEIRAQYHLNEPKHVQYYYWLKGVVKDHTFGESFYYKKPVTAVMHDFIGNSFYLALASLVLGVIIAVPIGVVSATKQYSGFDKFFTVFALIGISLPSFFFGLLLIKWLGVDLQLLPFSGMRTAGSNYTGIEGFLDVLKHMTLPLIVLTLGSVAGWMRYTRSSMLEVIRQDYIRTARAKGLKEKVVVYKHALRNALIPVITLLGFSIPGLFSGATLTETIFNWPGIGPVQLAAVNNRDYYLLMGLNMLLATLTLVGNLIADVLYALVDPRIRLK</sequence>
<dbReference type="InterPro" id="IPR045621">
    <property type="entry name" value="BPD_transp_1_N"/>
</dbReference>
<evidence type="ECO:0000256" key="7">
    <source>
        <dbReference type="RuleBase" id="RU363032"/>
    </source>
</evidence>
<evidence type="ECO:0000256" key="4">
    <source>
        <dbReference type="ARBA" id="ARBA00022692"/>
    </source>
</evidence>
<keyword evidence="5 7" id="KW-1133">Transmembrane helix</keyword>
<evidence type="ECO:0000256" key="2">
    <source>
        <dbReference type="ARBA" id="ARBA00022448"/>
    </source>
</evidence>
<keyword evidence="4 7" id="KW-0812">Transmembrane</keyword>
<feature type="transmembrane region" description="Helical" evidence="7">
    <location>
        <begin position="100"/>
        <end position="120"/>
    </location>
</feature>
<dbReference type="InterPro" id="IPR000515">
    <property type="entry name" value="MetI-like"/>
</dbReference>
<gene>
    <name evidence="9" type="ORF">SAMN02745163_02382</name>
</gene>